<keyword evidence="6" id="KW-0648">Protein biosynthesis</keyword>
<dbReference type="InterPro" id="IPR009001">
    <property type="entry name" value="Transl_elong_EF1A/Init_IF2_C"/>
</dbReference>
<dbReference type="SUPFAM" id="SSF50465">
    <property type="entry name" value="EF-Tu/eEF-1alpha/eIF2-gamma C-terminal domain"/>
    <property type="match status" value="1"/>
</dbReference>
<dbReference type="CDD" id="cd03688">
    <property type="entry name" value="eIF2_gamma_II"/>
    <property type="match status" value="1"/>
</dbReference>
<dbReference type="Gene3D" id="3.40.50.300">
    <property type="entry name" value="P-loop containing nucleotide triphosphate hydrolases"/>
    <property type="match status" value="1"/>
</dbReference>
<dbReference type="PANTHER" id="PTHR42854:SF3">
    <property type="entry name" value="EUKARYOTIC TRANSLATION INITIATION FACTOR 2 SUBUNIT 3-RELATED"/>
    <property type="match status" value="1"/>
</dbReference>
<feature type="chain" id="PRO_5031043685" description="protein-synthesizing GTPase" evidence="9">
    <location>
        <begin position="21"/>
        <end position="325"/>
    </location>
</feature>
<dbReference type="FunFam" id="2.40.30.10:FF:000009">
    <property type="entry name" value="Eukaryotic translation initiation factor 2 subunit gamma"/>
    <property type="match status" value="1"/>
</dbReference>
<comment type="similarity">
    <text evidence="1">Belongs to the TRAFAC class translation factor GTPase superfamily. Classic translation factor GTPase family. EF-Tu/EF-1A subfamily.</text>
</comment>
<evidence type="ECO:0000259" key="10">
    <source>
        <dbReference type="PROSITE" id="PS51722"/>
    </source>
</evidence>
<dbReference type="InterPro" id="IPR044127">
    <property type="entry name" value="eIF2g_dom_2"/>
</dbReference>
<comment type="catalytic activity">
    <reaction evidence="8">
        <text>GTP + H2O = GDP + phosphate + H(+)</text>
        <dbReference type="Rhea" id="RHEA:19669"/>
        <dbReference type="ChEBI" id="CHEBI:15377"/>
        <dbReference type="ChEBI" id="CHEBI:15378"/>
        <dbReference type="ChEBI" id="CHEBI:37565"/>
        <dbReference type="ChEBI" id="CHEBI:43474"/>
        <dbReference type="ChEBI" id="CHEBI:58189"/>
        <dbReference type="EC" id="3.6.5.3"/>
    </reaction>
</comment>
<feature type="domain" description="Tr-type G" evidence="10">
    <location>
        <begin position="1"/>
        <end position="106"/>
    </location>
</feature>
<dbReference type="GO" id="GO:0005829">
    <property type="term" value="C:cytosol"/>
    <property type="evidence" value="ECO:0007669"/>
    <property type="project" value="TreeGrafter"/>
</dbReference>
<dbReference type="SUPFAM" id="SSF50447">
    <property type="entry name" value="Translation proteins"/>
    <property type="match status" value="1"/>
</dbReference>
<evidence type="ECO:0000256" key="5">
    <source>
        <dbReference type="ARBA" id="ARBA00022801"/>
    </source>
</evidence>
<dbReference type="Pfam" id="PF00009">
    <property type="entry name" value="GTP_EFTU"/>
    <property type="match status" value="1"/>
</dbReference>
<dbReference type="GO" id="GO:0003743">
    <property type="term" value="F:translation initiation factor activity"/>
    <property type="evidence" value="ECO:0007669"/>
    <property type="project" value="UniProtKB-KW"/>
</dbReference>
<evidence type="ECO:0000256" key="3">
    <source>
        <dbReference type="ARBA" id="ARBA00022540"/>
    </source>
</evidence>
<evidence type="ECO:0000256" key="4">
    <source>
        <dbReference type="ARBA" id="ARBA00022741"/>
    </source>
</evidence>
<dbReference type="GO" id="GO:0000049">
    <property type="term" value="F:tRNA binding"/>
    <property type="evidence" value="ECO:0007669"/>
    <property type="project" value="InterPro"/>
</dbReference>
<protein>
    <recommendedName>
        <fullName evidence="2">protein-synthesizing GTPase</fullName>
        <ecNumber evidence="2">3.6.5.3</ecNumber>
    </recommendedName>
</protein>
<sequence>MATMLTGASVMDCALLLIAGNETCPQPQTSEHLASIEIMKLEHIIILQNKIDIIMRDNIAPQQYEQIKEFVKGTKAENSPIIPISAQLKYNIDVVCDYICRIPIPIRDFTCPPKMSIVRSFDINRPGVSPEELQGGVVGGSLLQGVLKVGEKVEIRPGMRGKNKTTGKNQSTSIMSRIVSLKAEKNDLLYAVPGGLIAVGLKCDPSLTRDDHLNGHVLGHPGALPDVLEEVNIKFYLLRRLLGVKSDGSRKEKVSSLKKDETLLINISANSVGGQVLEKKKDKAKIAFLKPACASVGDKITLSRKIDKNWRLIGWGEIETCKKAS</sequence>
<accession>A0A7S3J704</accession>
<dbReference type="InterPro" id="IPR004161">
    <property type="entry name" value="EFTu-like_2"/>
</dbReference>
<dbReference type="InterPro" id="IPR009000">
    <property type="entry name" value="Transl_B-barrel_sf"/>
</dbReference>
<dbReference type="GO" id="GO:0003924">
    <property type="term" value="F:GTPase activity"/>
    <property type="evidence" value="ECO:0007669"/>
    <property type="project" value="InterPro"/>
</dbReference>
<evidence type="ECO:0000256" key="1">
    <source>
        <dbReference type="ARBA" id="ARBA00007249"/>
    </source>
</evidence>
<evidence type="ECO:0000256" key="8">
    <source>
        <dbReference type="ARBA" id="ARBA00048107"/>
    </source>
</evidence>
<dbReference type="GO" id="GO:0005850">
    <property type="term" value="C:eukaryotic translation initiation factor 2 complex"/>
    <property type="evidence" value="ECO:0007669"/>
    <property type="project" value="TreeGrafter"/>
</dbReference>
<dbReference type="SUPFAM" id="SSF52540">
    <property type="entry name" value="P-loop containing nucleoside triphosphate hydrolases"/>
    <property type="match status" value="1"/>
</dbReference>
<dbReference type="InterPro" id="IPR027417">
    <property type="entry name" value="P-loop_NTPase"/>
</dbReference>
<evidence type="ECO:0000256" key="9">
    <source>
        <dbReference type="SAM" id="SignalP"/>
    </source>
</evidence>
<dbReference type="InterPro" id="IPR050543">
    <property type="entry name" value="eIF2G"/>
</dbReference>
<dbReference type="NCBIfam" id="NF003077">
    <property type="entry name" value="PRK04000.1"/>
    <property type="match status" value="1"/>
</dbReference>
<proteinExistence type="inferred from homology"/>
<keyword evidence="5" id="KW-0378">Hydrolase</keyword>
<keyword evidence="4" id="KW-0547">Nucleotide-binding</keyword>
<dbReference type="Gene3D" id="2.40.30.10">
    <property type="entry name" value="Translation factors"/>
    <property type="match status" value="2"/>
</dbReference>
<dbReference type="EMBL" id="HBII01011970">
    <property type="protein sequence ID" value="CAE0346211.1"/>
    <property type="molecule type" value="Transcribed_RNA"/>
</dbReference>
<evidence type="ECO:0000256" key="2">
    <source>
        <dbReference type="ARBA" id="ARBA00011986"/>
    </source>
</evidence>
<dbReference type="InterPro" id="IPR000795">
    <property type="entry name" value="T_Tr_GTP-bd_dom"/>
</dbReference>
<dbReference type="AlphaFoldDB" id="A0A7S3J704"/>
<dbReference type="FunFam" id="2.40.30.10:FF:000075">
    <property type="entry name" value="Translation initiation factor 2 subunit gamma"/>
    <property type="match status" value="1"/>
</dbReference>
<evidence type="ECO:0000256" key="6">
    <source>
        <dbReference type="ARBA" id="ARBA00022917"/>
    </source>
</evidence>
<keyword evidence="7" id="KW-0342">GTP-binding</keyword>
<gene>
    <name evidence="11" type="ORF">EHAR0213_LOCUS5121</name>
</gene>
<dbReference type="InterPro" id="IPR015256">
    <property type="entry name" value="eIF2g_C"/>
</dbReference>
<dbReference type="CDD" id="cd15490">
    <property type="entry name" value="eIF2_gamma_III"/>
    <property type="match status" value="1"/>
</dbReference>
<dbReference type="PANTHER" id="PTHR42854">
    <property type="entry name" value="EUKARYOTIC TRANSLATION INITIATION FACTOR 2 SUBUNIT 3 FAMILY MEMBER"/>
    <property type="match status" value="1"/>
</dbReference>
<feature type="signal peptide" evidence="9">
    <location>
        <begin position="1"/>
        <end position="20"/>
    </location>
</feature>
<dbReference type="GO" id="GO:0005525">
    <property type="term" value="F:GTP binding"/>
    <property type="evidence" value="ECO:0007669"/>
    <property type="project" value="UniProtKB-KW"/>
</dbReference>
<evidence type="ECO:0000256" key="7">
    <source>
        <dbReference type="ARBA" id="ARBA00023134"/>
    </source>
</evidence>
<evidence type="ECO:0000313" key="11">
    <source>
        <dbReference type="EMBL" id="CAE0346211.1"/>
    </source>
</evidence>
<dbReference type="EC" id="3.6.5.3" evidence="2"/>
<keyword evidence="9" id="KW-0732">Signal</keyword>
<reference evidence="11" key="1">
    <citation type="submission" date="2021-01" db="EMBL/GenBank/DDBJ databases">
        <authorList>
            <person name="Corre E."/>
            <person name="Pelletier E."/>
            <person name="Niang G."/>
            <person name="Scheremetjew M."/>
            <person name="Finn R."/>
            <person name="Kale V."/>
            <person name="Holt S."/>
            <person name="Cochrane G."/>
            <person name="Meng A."/>
            <person name="Brown T."/>
            <person name="Cohen L."/>
        </authorList>
    </citation>
    <scope>NUCLEOTIDE SEQUENCE</scope>
    <source>
        <strain evidence="11">FSP1.4</strain>
    </source>
</reference>
<name>A0A7S3J704_9SPIT</name>
<dbReference type="GO" id="GO:0001731">
    <property type="term" value="P:formation of translation preinitiation complex"/>
    <property type="evidence" value="ECO:0007669"/>
    <property type="project" value="TreeGrafter"/>
</dbReference>
<dbReference type="Pfam" id="PF09173">
    <property type="entry name" value="eIF2_C"/>
    <property type="match status" value="1"/>
</dbReference>
<keyword evidence="3" id="KW-0396">Initiation factor</keyword>
<dbReference type="PROSITE" id="PS51722">
    <property type="entry name" value="G_TR_2"/>
    <property type="match status" value="1"/>
</dbReference>
<dbReference type="Pfam" id="PF03144">
    <property type="entry name" value="GTP_EFTU_D2"/>
    <property type="match status" value="1"/>
</dbReference>
<organism evidence="11">
    <name type="scientific">Euplotes harpa</name>
    <dbReference type="NCBI Taxonomy" id="151035"/>
    <lineage>
        <taxon>Eukaryota</taxon>
        <taxon>Sar</taxon>
        <taxon>Alveolata</taxon>
        <taxon>Ciliophora</taxon>
        <taxon>Intramacronucleata</taxon>
        <taxon>Spirotrichea</taxon>
        <taxon>Hypotrichia</taxon>
        <taxon>Euplotida</taxon>
        <taxon>Euplotidae</taxon>
        <taxon>Euplotes</taxon>
    </lineage>
</organism>